<feature type="domain" description="TmcB/TmcC TPR repeats" evidence="2">
    <location>
        <begin position="159"/>
        <end position="202"/>
    </location>
</feature>
<dbReference type="EMBL" id="BPVZ01000032">
    <property type="protein sequence ID" value="GKV10675.1"/>
    <property type="molecule type" value="Genomic_DNA"/>
</dbReference>
<dbReference type="InterPro" id="IPR057352">
    <property type="entry name" value="TPR_TmcB/C"/>
</dbReference>
<sequence>MEARLLRTGSIPLRSPALPGSPKVHLSRHGSGVFSGERTSSSSKTSLHLEMNGRRDRAPIRRVMSDSDVIRLTSSVFGGSRCFQSRIPEEECVSDGEVDDLLSFMSRGVDWPSYTPIAPEYSIPTDEFGISGNGKGRSGNDDRKSGDGNGDGRFGDRSKIGDHYREMLKLNPGDSLLLRNYGKYMYEVEKDVEKAEEYFGRAILASPGDGEVLSLYGKLIWETQRDEGRAKSYFDRAVCASPDDCMVLGSYARFMWESEEDEDEEEVGVSPAMVAAF</sequence>
<evidence type="ECO:0000256" key="1">
    <source>
        <dbReference type="SAM" id="MobiDB-lite"/>
    </source>
</evidence>
<dbReference type="PANTHER" id="PTHR26312">
    <property type="entry name" value="TETRATRICOPEPTIDE REPEAT PROTEIN 5"/>
    <property type="match status" value="1"/>
</dbReference>
<evidence type="ECO:0000313" key="3">
    <source>
        <dbReference type="EMBL" id="GKV10675.1"/>
    </source>
</evidence>
<proteinExistence type="predicted"/>
<keyword evidence="4" id="KW-1185">Reference proteome</keyword>
<dbReference type="PANTHER" id="PTHR26312:SF123">
    <property type="entry name" value="TETRATRICOPEPTIDE REPEAT (TPR)-LIKE SUPERFAMILY PROTEIN"/>
    <property type="match status" value="1"/>
</dbReference>
<feature type="region of interest" description="Disordered" evidence="1">
    <location>
        <begin position="125"/>
        <end position="158"/>
    </location>
</feature>
<dbReference type="SUPFAM" id="SSF48452">
    <property type="entry name" value="TPR-like"/>
    <property type="match status" value="1"/>
</dbReference>
<gene>
    <name evidence="3" type="ORF">SLEP1_g22005</name>
</gene>
<evidence type="ECO:0000259" key="2">
    <source>
        <dbReference type="Pfam" id="PF25474"/>
    </source>
</evidence>
<dbReference type="AlphaFoldDB" id="A0AAV5JJW0"/>
<protein>
    <recommendedName>
        <fullName evidence="2">TmcB/TmcC TPR repeats domain-containing protein</fullName>
    </recommendedName>
</protein>
<evidence type="ECO:0000313" key="4">
    <source>
        <dbReference type="Proteomes" id="UP001054252"/>
    </source>
</evidence>
<feature type="region of interest" description="Disordered" evidence="1">
    <location>
        <begin position="1"/>
        <end position="52"/>
    </location>
</feature>
<reference evidence="3 4" key="1">
    <citation type="journal article" date="2021" name="Commun. Biol.">
        <title>The genome of Shorea leprosula (Dipterocarpaceae) highlights the ecological relevance of drought in aseasonal tropical rainforests.</title>
        <authorList>
            <person name="Ng K.K.S."/>
            <person name="Kobayashi M.J."/>
            <person name="Fawcett J.A."/>
            <person name="Hatakeyama M."/>
            <person name="Paape T."/>
            <person name="Ng C.H."/>
            <person name="Ang C.C."/>
            <person name="Tnah L.H."/>
            <person name="Lee C.T."/>
            <person name="Nishiyama T."/>
            <person name="Sese J."/>
            <person name="O'Brien M.J."/>
            <person name="Copetti D."/>
            <person name="Mohd Noor M.I."/>
            <person name="Ong R.C."/>
            <person name="Putra M."/>
            <person name="Sireger I.Z."/>
            <person name="Indrioko S."/>
            <person name="Kosugi Y."/>
            <person name="Izuno A."/>
            <person name="Isagi Y."/>
            <person name="Lee S.L."/>
            <person name="Shimizu K.K."/>
        </authorList>
    </citation>
    <scope>NUCLEOTIDE SEQUENCE [LARGE SCALE GENOMIC DNA]</scope>
    <source>
        <strain evidence="3">214</strain>
    </source>
</reference>
<dbReference type="Gene3D" id="1.25.40.10">
    <property type="entry name" value="Tetratricopeptide repeat domain"/>
    <property type="match status" value="1"/>
</dbReference>
<dbReference type="InterPro" id="IPR011990">
    <property type="entry name" value="TPR-like_helical_dom_sf"/>
</dbReference>
<comment type="caution">
    <text evidence="3">The sequence shown here is derived from an EMBL/GenBank/DDBJ whole genome shotgun (WGS) entry which is preliminary data.</text>
</comment>
<accession>A0AAV5JJW0</accession>
<dbReference type="Pfam" id="PF25474">
    <property type="entry name" value="TPR_TmcB"/>
    <property type="match status" value="1"/>
</dbReference>
<organism evidence="3 4">
    <name type="scientific">Rubroshorea leprosula</name>
    <dbReference type="NCBI Taxonomy" id="152421"/>
    <lineage>
        <taxon>Eukaryota</taxon>
        <taxon>Viridiplantae</taxon>
        <taxon>Streptophyta</taxon>
        <taxon>Embryophyta</taxon>
        <taxon>Tracheophyta</taxon>
        <taxon>Spermatophyta</taxon>
        <taxon>Magnoliopsida</taxon>
        <taxon>eudicotyledons</taxon>
        <taxon>Gunneridae</taxon>
        <taxon>Pentapetalae</taxon>
        <taxon>rosids</taxon>
        <taxon>malvids</taxon>
        <taxon>Malvales</taxon>
        <taxon>Dipterocarpaceae</taxon>
        <taxon>Rubroshorea</taxon>
    </lineage>
</organism>
<dbReference type="Proteomes" id="UP001054252">
    <property type="component" value="Unassembled WGS sequence"/>
</dbReference>
<name>A0AAV5JJW0_9ROSI</name>